<dbReference type="Proteomes" id="UP001281447">
    <property type="component" value="Unassembled WGS sequence"/>
</dbReference>
<reference evidence="2 3" key="1">
    <citation type="submission" date="2023-10" db="EMBL/GenBank/DDBJ databases">
        <title>Virgibacillus halophilus 5B73C genome.</title>
        <authorList>
            <person name="Miliotis G."/>
            <person name="Sengupta P."/>
            <person name="Hameed A."/>
            <person name="Chuvochina M."/>
            <person name="Mcdonagh F."/>
            <person name="Simpson A.C."/>
            <person name="Singh N.K."/>
            <person name="Rekha P.D."/>
            <person name="Raman K."/>
            <person name="Hugenholtz P."/>
            <person name="Venkateswaran K."/>
        </authorList>
    </citation>
    <scope>NUCLEOTIDE SEQUENCE [LARGE SCALE GENOMIC DNA]</scope>
    <source>
        <strain evidence="2 3">5B73C</strain>
    </source>
</reference>
<dbReference type="InterPro" id="IPR021683">
    <property type="entry name" value="DUF3267"/>
</dbReference>
<keyword evidence="1" id="KW-1133">Transmembrane helix</keyword>
<feature type="transmembrane region" description="Helical" evidence="1">
    <location>
        <begin position="49"/>
        <end position="76"/>
    </location>
</feature>
<accession>A0ABU5C9U7</accession>
<keyword evidence="3" id="KW-1185">Reference proteome</keyword>
<keyword evidence="1" id="KW-0812">Transmembrane</keyword>
<keyword evidence="1" id="KW-0472">Membrane</keyword>
<evidence type="ECO:0008006" key="4">
    <source>
        <dbReference type="Google" id="ProtNLM"/>
    </source>
</evidence>
<dbReference type="Pfam" id="PF11667">
    <property type="entry name" value="DUF3267"/>
    <property type="match status" value="1"/>
</dbReference>
<evidence type="ECO:0000313" key="3">
    <source>
        <dbReference type="Proteomes" id="UP001281447"/>
    </source>
</evidence>
<gene>
    <name evidence="2" type="ORF">RWE15_18620</name>
</gene>
<protein>
    <recommendedName>
        <fullName evidence="4">DUF3267 domain-containing protein</fullName>
    </recommendedName>
</protein>
<name>A0ABU5C9U7_9BACI</name>
<sequence>MNCWKSINVTKQYGLHRLYFISFLTGLLSFIILYVPVSIMHGTHAVKEIGMIGFIAAILLLPIVHACMHILPLILVKKRINLKKYRARSLLLPSLAYTQQFLSKRMSIAIALAPTLFYYLSRNARQLSFRRL</sequence>
<evidence type="ECO:0000313" key="2">
    <source>
        <dbReference type="EMBL" id="MDY0396015.1"/>
    </source>
</evidence>
<proteinExistence type="predicted"/>
<evidence type="ECO:0000256" key="1">
    <source>
        <dbReference type="SAM" id="Phobius"/>
    </source>
</evidence>
<organism evidence="2 3">
    <name type="scientific">Tigheibacillus halophilus</name>
    <dbReference type="NCBI Taxonomy" id="361280"/>
    <lineage>
        <taxon>Bacteria</taxon>
        <taxon>Bacillati</taxon>
        <taxon>Bacillota</taxon>
        <taxon>Bacilli</taxon>
        <taxon>Bacillales</taxon>
        <taxon>Bacillaceae</taxon>
        <taxon>Tigheibacillus</taxon>
    </lineage>
</organism>
<comment type="caution">
    <text evidence="2">The sequence shown here is derived from an EMBL/GenBank/DDBJ whole genome shotgun (WGS) entry which is preliminary data.</text>
</comment>
<dbReference type="EMBL" id="JAWDIP010000004">
    <property type="protein sequence ID" value="MDY0396015.1"/>
    <property type="molecule type" value="Genomic_DNA"/>
</dbReference>
<feature type="transmembrane region" description="Helical" evidence="1">
    <location>
        <begin position="18"/>
        <end position="37"/>
    </location>
</feature>